<feature type="region of interest" description="Disordered" evidence="1">
    <location>
        <begin position="1019"/>
        <end position="1042"/>
    </location>
</feature>
<protein>
    <submittedName>
        <fullName evidence="2">Uncharacterized protein</fullName>
    </submittedName>
</protein>
<organism evidence="2 3">
    <name type="scientific">Aphis glycines</name>
    <name type="common">Soybean aphid</name>
    <dbReference type="NCBI Taxonomy" id="307491"/>
    <lineage>
        <taxon>Eukaryota</taxon>
        <taxon>Metazoa</taxon>
        <taxon>Ecdysozoa</taxon>
        <taxon>Arthropoda</taxon>
        <taxon>Hexapoda</taxon>
        <taxon>Insecta</taxon>
        <taxon>Pterygota</taxon>
        <taxon>Neoptera</taxon>
        <taxon>Paraneoptera</taxon>
        <taxon>Hemiptera</taxon>
        <taxon>Sternorrhyncha</taxon>
        <taxon>Aphidomorpha</taxon>
        <taxon>Aphidoidea</taxon>
        <taxon>Aphididae</taxon>
        <taxon>Aphidini</taxon>
        <taxon>Aphis</taxon>
        <taxon>Aphis</taxon>
    </lineage>
</organism>
<dbReference type="EMBL" id="VYZN01000057">
    <property type="protein sequence ID" value="KAE9525925.1"/>
    <property type="molecule type" value="Genomic_DNA"/>
</dbReference>
<accession>A0A6G0T6U2</accession>
<evidence type="ECO:0000256" key="1">
    <source>
        <dbReference type="SAM" id="MobiDB-lite"/>
    </source>
</evidence>
<sequence length="1112" mass="128845">MSNNMKTTKDKRKKIQLNDKIKYHTRLQQKKLNQQELAKIKAEKHETKNIKTKVNKQLTININAKTPDSSESSINFIGPSTNKQSIKIPNERKQKNWNKSFMERKKNKKNRKSNDQPFLKINKKCFNISLDDIYYKNNFTLTHSFNINEFLDSFKFLSSPEVKVLDQTYDSYYDHTFFFCLDNYVFKPNDCIKKENDVHNLEQSIYINKNNSDNNHNLNIFKLLLLQYWCFYDFNTQRLFSKLNESKISETNYSEMLETDIISSAREIYSKFTTTKEASLLRQLLSSEIPGISVYEKACFLYDSFSFKTRKIYSLITTITKVQSTQNSNSKMIDMKKTSKIFTKLFKMKTLLPSHEIYFEITYMGKGLSLPKTYSEVTIKFRLSLPIIYFKNTKKKVSKKLDLSLNELLYSKLAKTKQDLPADKLYFKAENSSFSFSNLIQLIDEPRSQLETFFNLNVTERKYYLKTYSRKNLKKKLPLLKSYSKVIMHSKIFLLNTFSKKNIRDQKYILEIYSTLFEATIKEKCIKNASNINLCVITQSSQVIRIANEDNSEQLNHNQSSSDHSCILNAAIVTEHLIYWKVETPFHLAQIKNPDKQKACLENTTHLMGSDSCLCVDCYKAKKTRTSLMNLRKCACIVTTCEKTITHVFRSKWIKILKSLLLINKINLRVQTNEEEATHKIPICNEHYQQILLIAQCELCGNQGIQRFSFHKSKVHEYQSVINETEIPVTIKYDTIVCKSCTIYLELQGNKTTTLSLEFEKSCDATRVRIMNHYRSKMKKIDNSEINIKKTEEDDQLLLVKSLPTKKRNIFTPDSSVVLKPVSSAIEFANTTTTVITTTIETKPLMTTRTMTMATMSTVLTSATENPPLLGFNQKKQPTFNPSVPRTIKEPVTTNYRKHSLTVHKVTIPDHRITIPVEKPVSPIDKVDKSMTQIKKTKTLTSKPMIPVDRSTTLVNKSTISVDKPMVADHKQKLVFTPVLRSIFTSKFYVPNEHVKTPNSVSPIKIPTIVQTDQLLNNSLDSRSKSPLTECPKSSHQQTSKFSSTTPDVIQFYKNLKNTYPDGKAFVNNLMKLETCRNLGYFTVQNYETIHHQRKSCTATTPLHMMHYLSKP</sequence>
<gene>
    <name evidence="2" type="ORF">AGLY_013974</name>
</gene>
<comment type="caution">
    <text evidence="2">The sequence shown here is derived from an EMBL/GenBank/DDBJ whole genome shotgun (WGS) entry which is preliminary data.</text>
</comment>
<keyword evidence="3" id="KW-1185">Reference proteome</keyword>
<proteinExistence type="predicted"/>
<name>A0A6G0T6U2_APHGL</name>
<dbReference type="OrthoDB" id="249703at2759"/>
<evidence type="ECO:0000313" key="3">
    <source>
        <dbReference type="Proteomes" id="UP000475862"/>
    </source>
</evidence>
<dbReference type="Proteomes" id="UP000475862">
    <property type="component" value="Unassembled WGS sequence"/>
</dbReference>
<reference evidence="2 3" key="1">
    <citation type="submission" date="2019-08" db="EMBL/GenBank/DDBJ databases">
        <title>The genome of the soybean aphid Biotype 1, its phylome, world population structure and adaptation to the North American continent.</title>
        <authorList>
            <person name="Giordano R."/>
            <person name="Donthu R.K."/>
            <person name="Hernandez A.G."/>
            <person name="Wright C.L."/>
            <person name="Zimin A.V."/>
        </authorList>
    </citation>
    <scope>NUCLEOTIDE SEQUENCE [LARGE SCALE GENOMIC DNA]</scope>
    <source>
        <tissue evidence="2">Whole aphids</tissue>
    </source>
</reference>
<evidence type="ECO:0000313" key="2">
    <source>
        <dbReference type="EMBL" id="KAE9525925.1"/>
    </source>
</evidence>
<dbReference type="AlphaFoldDB" id="A0A6G0T6U2"/>